<dbReference type="AlphaFoldDB" id="A0A9D2DCM8"/>
<keyword evidence="14" id="KW-0961">Cell wall biogenesis/degradation</keyword>
<evidence type="ECO:0000256" key="13">
    <source>
        <dbReference type="ARBA" id="ARBA00047594"/>
    </source>
</evidence>
<comment type="function">
    <text evidence="14">Catalyzes the dephosphorylation of undecaprenyl diphosphate (UPP). Confers resistance to bacitracin.</text>
</comment>
<comment type="catalytic activity">
    <reaction evidence="13 14">
        <text>di-trans,octa-cis-undecaprenyl diphosphate + H2O = di-trans,octa-cis-undecaprenyl phosphate + phosphate + H(+)</text>
        <dbReference type="Rhea" id="RHEA:28094"/>
        <dbReference type="ChEBI" id="CHEBI:15377"/>
        <dbReference type="ChEBI" id="CHEBI:15378"/>
        <dbReference type="ChEBI" id="CHEBI:43474"/>
        <dbReference type="ChEBI" id="CHEBI:58405"/>
        <dbReference type="ChEBI" id="CHEBI:60392"/>
        <dbReference type="EC" id="3.6.1.27"/>
    </reaction>
</comment>
<evidence type="ECO:0000256" key="7">
    <source>
        <dbReference type="ARBA" id="ARBA00022801"/>
    </source>
</evidence>
<organism evidence="15 16">
    <name type="scientific">Candidatus Tidjanibacter faecipullorum</name>
    <dbReference type="NCBI Taxonomy" id="2838766"/>
    <lineage>
        <taxon>Bacteria</taxon>
        <taxon>Pseudomonadati</taxon>
        <taxon>Bacteroidota</taxon>
        <taxon>Bacteroidia</taxon>
        <taxon>Bacteroidales</taxon>
        <taxon>Rikenellaceae</taxon>
        <taxon>Tidjanibacter</taxon>
    </lineage>
</organism>
<evidence type="ECO:0000256" key="3">
    <source>
        <dbReference type="ARBA" id="ARBA00012374"/>
    </source>
</evidence>
<evidence type="ECO:0000256" key="8">
    <source>
        <dbReference type="ARBA" id="ARBA00022989"/>
    </source>
</evidence>
<dbReference type="GO" id="GO:0050380">
    <property type="term" value="F:undecaprenyl-diphosphatase activity"/>
    <property type="evidence" value="ECO:0007669"/>
    <property type="project" value="UniProtKB-UniRule"/>
</dbReference>
<evidence type="ECO:0000256" key="9">
    <source>
        <dbReference type="ARBA" id="ARBA00023136"/>
    </source>
</evidence>
<feature type="transmembrane region" description="Helical" evidence="14">
    <location>
        <begin position="112"/>
        <end position="129"/>
    </location>
</feature>
<protein>
    <recommendedName>
        <fullName evidence="4 14">Undecaprenyl-diphosphatase</fullName>
        <ecNumber evidence="3 14">3.6.1.27</ecNumber>
    </recommendedName>
    <alternativeName>
        <fullName evidence="12 14">Bacitracin resistance protein</fullName>
    </alternativeName>
    <alternativeName>
        <fullName evidence="11 14">Undecaprenyl pyrophosphate phosphatase</fullName>
    </alternativeName>
</protein>
<keyword evidence="14" id="KW-0573">Peptidoglycan synthesis</keyword>
<comment type="caution">
    <text evidence="15">The sequence shown here is derived from an EMBL/GenBank/DDBJ whole genome shotgun (WGS) entry which is preliminary data.</text>
</comment>
<keyword evidence="9 14" id="KW-0472">Membrane</keyword>
<name>A0A9D2DCM8_9BACT</name>
<proteinExistence type="inferred from homology"/>
<reference evidence="15" key="2">
    <citation type="submission" date="2021-04" db="EMBL/GenBank/DDBJ databases">
        <authorList>
            <person name="Gilroy R."/>
        </authorList>
    </citation>
    <scope>NUCLEOTIDE SEQUENCE</scope>
    <source>
        <strain evidence="15">ChiHjej11B10-19426</strain>
    </source>
</reference>
<evidence type="ECO:0000256" key="1">
    <source>
        <dbReference type="ARBA" id="ARBA00004651"/>
    </source>
</evidence>
<dbReference type="EMBL" id="DXCC01000004">
    <property type="protein sequence ID" value="HIZ14576.1"/>
    <property type="molecule type" value="Genomic_DNA"/>
</dbReference>
<dbReference type="HAMAP" id="MF_01006">
    <property type="entry name" value="Undec_diphosphatase"/>
    <property type="match status" value="1"/>
</dbReference>
<comment type="subcellular location">
    <subcellularLocation>
        <location evidence="1 14">Cell membrane</location>
        <topology evidence="1 14">Multi-pass membrane protein</topology>
    </subcellularLocation>
</comment>
<evidence type="ECO:0000313" key="15">
    <source>
        <dbReference type="EMBL" id="HIZ14576.1"/>
    </source>
</evidence>
<evidence type="ECO:0000256" key="14">
    <source>
        <dbReference type="HAMAP-Rule" id="MF_01006"/>
    </source>
</evidence>
<evidence type="ECO:0000256" key="11">
    <source>
        <dbReference type="ARBA" id="ARBA00032707"/>
    </source>
</evidence>
<dbReference type="Pfam" id="PF02673">
    <property type="entry name" value="BacA"/>
    <property type="match status" value="1"/>
</dbReference>
<evidence type="ECO:0000313" key="16">
    <source>
        <dbReference type="Proteomes" id="UP000824014"/>
    </source>
</evidence>
<dbReference type="Proteomes" id="UP000824014">
    <property type="component" value="Unassembled WGS sequence"/>
</dbReference>
<dbReference type="GO" id="GO:0005886">
    <property type="term" value="C:plasma membrane"/>
    <property type="evidence" value="ECO:0007669"/>
    <property type="project" value="UniProtKB-SubCell"/>
</dbReference>
<gene>
    <name evidence="14" type="primary">uppP</name>
    <name evidence="15" type="ORF">H9816_01485</name>
</gene>
<keyword evidence="8 14" id="KW-1133">Transmembrane helix</keyword>
<reference evidence="15" key="1">
    <citation type="journal article" date="2021" name="PeerJ">
        <title>Extensive microbial diversity within the chicken gut microbiome revealed by metagenomics and culture.</title>
        <authorList>
            <person name="Gilroy R."/>
            <person name="Ravi A."/>
            <person name="Getino M."/>
            <person name="Pursley I."/>
            <person name="Horton D.L."/>
            <person name="Alikhan N.F."/>
            <person name="Baker D."/>
            <person name="Gharbi K."/>
            <person name="Hall N."/>
            <person name="Watson M."/>
            <person name="Adriaenssens E.M."/>
            <person name="Foster-Nyarko E."/>
            <person name="Jarju S."/>
            <person name="Secka A."/>
            <person name="Antonio M."/>
            <person name="Oren A."/>
            <person name="Chaudhuri R.R."/>
            <person name="La Ragione R."/>
            <person name="Hildebrand F."/>
            <person name="Pallen M.J."/>
        </authorList>
    </citation>
    <scope>NUCLEOTIDE SEQUENCE</scope>
    <source>
        <strain evidence="15">ChiHjej11B10-19426</strain>
    </source>
</reference>
<evidence type="ECO:0000256" key="2">
    <source>
        <dbReference type="ARBA" id="ARBA00010621"/>
    </source>
</evidence>
<feature type="transmembrane region" description="Helical" evidence="14">
    <location>
        <begin position="182"/>
        <end position="200"/>
    </location>
</feature>
<keyword evidence="5 14" id="KW-1003">Cell membrane</keyword>
<evidence type="ECO:0000256" key="12">
    <source>
        <dbReference type="ARBA" id="ARBA00032932"/>
    </source>
</evidence>
<dbReference type="GO" id="GO:0008360">
    <property type="term" value="P:regulation of cell shape"/>
    <property type="evidence" value="ECO:0007669"/>
    <property type="project" value="UniProtKB-KW"/>
</dbReference>
<keyword evidence="6 14" id="KW-0812">Transmembrane</keyword>
<feature type="transmembrane region" description="Helical" evidence="14">
    <location>
        <begin position="82"/>
        <end position="100"/>
    </location>
</feature>
<comment type="miscellaneous">
    <text evidence="14">Bacitracin is thought to be involved in the inhibition of peptidoglycan synthesis by sequestering undecaprenyl diphosphate, thereby reducing the pool of lipid carrier available.</text>
</comment>
<dbReference type="GO" id="GO:0071555">
    <property type="term" value="P:cell wall organization"/>
    <property type="evidence" value="ECO:0007669"/>
    <property type="project" value="UniProtKB-KW"/>
</dbReference>
<evidence type="ECO:0000256" key="4">
    <source>
        <dbReference type="ARBA" id="ARBA00021581"/>
    </source>
</evidence>
<evidence type="ECO:0000256" key="5">
    <source>
        <dbReference type="ARBA" id="ARBA00022475"/>
    </source>
</evidence>
<dbReference type="InterPro" id="IPR003824">
    <property type="entry name" value="UppP"/>
</dbReference>
<feature type="transmembrane region" description="Helical" evidence="14">
    <location>
        <begin position="243"/>
        <end position="260"/>
    </location>
</feature>
<accession>A0A9D2DCM8</accession>
<dbReference type="PANTHER" id="PTHR30622:SF2">
    <property type="entry name" value="UNDECAPRENYL-DIPHOSPHATASE"/>
    <property type="match status" value="1"/>
</dbReference>
<evidence type="ECO:0000256" key="6">
    <source>
        <dbReference type="ARBA" id="ARBA00022692"/>
    </source>
</evidence>
<keyword evidence="7 14" id="KW-0378">Hydrolase</keyword>
<dbReference type="GO" id="GO:0009252">
    <property type="term" value="P:peptidoglycan biosynthetic process"/>
    <property type="evidence" value="ECO:0007669"/>
    <property type="project" value="UniProtKB-KW"/>
</dbReference>
<feature type="transmembrane region" description="Helical" evidence="14">
    <location>
        <begin position="212"/>
        <end position="231"/>
    </location>
</feature>
<dbReference type="GO" id="GO:0046677">
    <property type="term" value="P:response to antibiotic"/>
    <property type="evidence" value="ECO:0007669"/>
    <property type="project" value="UniProtKB-UniRule"/>
</dbReference>
<dbReference type="PANTHER" id="PTHR30622">
    <property type="entry name" value="UNDECAPRENYL-DIPHOSPHATASE"/>
    <property type="match status" value="1"/>
</dbReference>
<evidence type="ECO:0000256" key="10">
    <source>
        <dbReference type="ARBA" id="ARBA00023251"/>
    </source>
</evidence>
<sequence>MSVLEAIIMGILQGLTEFLPVSSSGHLELANVLFGIEGESNLQFTMAVHFATVLSTITVFWKPIGELLRGVFRFRMNDETRYVLNIIVSMIPIGLVGLFFKDEIENLFTGNLRLVGSMLLLTACLLFFADRAKPRTGKITTGRAFVIGIAQACAALPGLSRSGATISTGLLLGVQRSEVSKFSFLMVLIPIIGMNFLELLDMPAAGSSIGTWQLVGGFVAAYVTGTLACRWMIGIVNRGKLKWFALYCALVGLVSIITFFC</sequence>
<keyword evidence="14" id="KW-0133">Cell shape</keyword>
<feature type="transmembrane region" description="Helical" evidence="14">
    <location>
        <begin position="42"/>
        <end position="61"/>
    </location>
</feature>
<keyword evidence="10 14" id="KW-0046">Antibiotic resistance</keyword>
<dbReference type="EC" id="3.6.1.27" evidence="3 14"/>
<comment type="similarity">
    <text evidence="2 14">Belongs to the UppP family.</text>
</comment>